<evidence type="ECO:0000256" key="1">
    <source>
        <dbReference type="ARBA" id="ARBA00008040"/>
    </source>
</evidence>
<evidence type="ECO:0000256" key="5">
    <source>
        <dbReference type="ARBA" id="ARBA00022827"/>
    </source>
</evidence>
<reference evidence="11 12" key="1">
    <citation type="submission" date="2022-08" db="EMBL/GenBank/DDBJ databases">
        <title>Aerococcaceae sp. nov isolated from spoiled eye mask.</title>
        <authorList>
            <person name="Zhou G."/>
            <person name="Xie X.-B."/>
            <person name="Shi Q.-S."/>
            <person name="Wang Y.-S."/>
            <person name="Wen X."/>
            <person name="Peng H."/>
            <person name="Yang X.-J."/>
            <person name="Tao H.-B."/>
            <person name="Huang X.-M."/>
        </authorList>
    </citation>
    <scope>NUCLEOTIDE SEQUENCE [LARGE SCALE GENOMIC DNA]</scope>
    <source>
        <strain evidence="12">DM20194951</strain>
    </source>
</reference>
<dbReference type="Pfam" id="PF00890">
    <property type="entry name" value="FAD_binding_2"/>
    <property type="match status" value="1"/>
</dbReference>
<evidence type="ECO:0000256" key="9">
    <source>
        <dbReference type="SAM" id="MobiDB-lite"/>
    </source>
</evidence>
<evidence type="ECO:0000256" key="3">
    <source>
        <dbReference type="ARBA" id="ARBA00015872"/>
    </source>
</evidence>
<dbReference type="InterPro" id="IPR007329">
    <property type="entry name" value="FMN-bd"/>
</dbReference>
<dbReference type="Gene3D" id="3.90.700.10">
    <property type="entry name" value="Succinate dehydrogenase/fumarate reductase flavoprotein, catalytic domain"/>
    <property type="match status" value="1"/>
</dbReference>
<evidence type="ECO:0000256" key="6">
    <source>
        <dbReference type="ARBA" id="ARBA00023002"/>
    </source>
</evidence>
<dbReference type="InterPro" id="IPR036188">
    <property type="entry name" value="FAD/NAD-bd_sf"/>
</dbReference>
<evidence type="ECO:0000256" key="4">
    <source>
        <dbReference type="ARBA" id="ARBA00022630"/>
    </source>
</evidence>
<protein>
    <recommendedName>
        <fullName evidence="3 8">Urocanate reductase</fullName>
        <ecNumber evidence="2 8">1.3.99.33</ecNumber>
    </recommendedName>
</protein>
<feature type="region of interest" description="Disordered" evidence="9">
    <location>
        <begin position="592"/>
        <end position="649"/>
    </location>
</feature>
<gene>
    <name evidence="11" type="ORF">NRE15_03880</name>
</gene>
<evidence type="ECO:0000259" key="10">
    <source>
        <dbReference type="SMART" id="SM00900"/>
    </source>
</evidence>
<comment type="similarity">
    <text evidence="1 8">Belongs to the FAD-dependent oxidoreductase 2 family. FRD/SDH subfamily.</text>
</comment>
<dbReference type="InterPro" id="IPR010960">
    <property type="entry name" value="Flavocytochrome_c"/>
</dbReference>
<evidence type="ECO:0000256" key="8">
    <source>
        <dbReference type="RuleBase" id="RU366062"/>
    </source>
</evidence>
<keyword evidence="6 8" id="KW-0560">Oxidoreductase</keyword>
<evidence type="ECO:0000256" key="7">
    <source>
        <dbReference type="ARBA" id="ARBA00049922"/>
    </source>
</evidence>
<accession>A0ABY5P8F5</accession>
<dbReference type="Proteomes" id="UP001315967">
    <property type="component" value="Chromosome"/>
</dbReference>
<keyword evidence="5 8" id="KW-0274">FAD</keyword>
<dbReference type="Pfam" id="PF04205">
    <property type="entry name" value="FMN_bind"/>
    <property type="match status" value="1"/>
</dbReference>
<dbReference type="PANTHER" id="PTHR43400:SF7">
    <property type="entry name" value="FAD-DEPENDENT OXIDOREDUCTASE 2 FAD BINDING DOMAIN-CONTAINING PROTEIN"/>
    <property type="match status" value="1"/>
</dbReference>
<evidence type="ECO:0000256" key="2">
    <source>
        <dbReference type="ARBA" id="ARBA00013137"/>
    </source>
</evidence>
<feature type="compositionally biased region" description="Acidic residues" evidence="9">
    <location>
        <begin position="595"/>
        <end position="649"/>
    </location>
</feature>
<dbReference type="InterPro" id="IPR003953">
    <property type="entry name" value="FAD-dep_OxRdtase_2_FAD-bd"/>
</dbReference>
<dbReference type="RefSeq" id="WP_313794301.1">
    <property type="nucleotide sequence ID" value="NZ_CP102453.1"/>
</dbReference>
<dbReference type="Gene3D" id="3.90.1010.20">
    <property type="match status" value="1"/>
</dbReference>
<feature type="domain" description="FMN-binding" evidence="10">
    <location>
        <begin position="47"/>
        <end position="121"/>
    </location>
</feature>
<keyword evidence="4 8" id="KW-0285">Flavoprotein</keyword>
<comment type="catalytic activity">
    <reaction evidence="7 8">
        <text>dihydrourocanate + A = urocanate + AH2</text>
        <dbReference type="Rhea" id="RHEA:36059"/>
        <dbReference type="ChEBI" id="CHEBI:13193"/>
        <dbReference type="ChEBI" id="CHEBI:17499"/>
        <dbReference type="ChEBI" id="CHEBI:27247"/>
        <dbReference type="ChEBI" id="CHEBI:72991"/>
        <dbReference type="EC" id="1.3.99.33"/>
    </reaction>
</comment>
<comment type="cofactor">
    <cofactor evidence="8">
        <name>FMN</name>
        <dbReference type="ChEBI" id="CHEBI:58210"/>
    </cofactor>
    <text evidence="8">Binds 1 or 2 FMN covalently per subunit.</text>
</comment>
<dbReference type="Gene3D" id="3.50.50.60">
    <property type="entry name" value="FAD/NAD(P)-binding domain"/>
    <property type="match status" value="1"/>
</dbReference>
<sequence length="649" mass="67514">MKGVKKLLSVLMVSMMVLAIVFPVFTPVGAQGLTFNPGTYVGVSDEGFAGSVEATVTVSENAIESIVVASDGETPDIGGNAMTMIAEEIVANQSLAVDTVSGATLSSNAILAAITDALTQAEGDIDYLTDEANRAEVAVVEQEDIYTDVVVVGGGGAGLTAALEAVNNGANVVLLEKMSMLGGNTLRATGGMNAAETDVQEALGIEDSVEVFYQDTLEGGHGINDPDLLRVMVENSAEALSWVNDLGAGLTDVSFSGGATNPRIHKPEDGSAVGPLIVRVLEVALSQQGVEPMLEVEATALIQDETGRVIGVTAVNKDGVEFNVYADAVILATGGFGANQEMVEEYNPELVGFGTTNAPGALGQGIEMALAVGADTVDMEQIQIHPTTQPGTGKLYTEGLRGDGAILVNKEGQRFIDELKTRDVVSQAILAETDGEAYLIVNQELVDQNASMASYIEQGDAIAGATVEELAANLSMDAATLQATLDAYNEAQASGVDEAFGRENMTMSLAEGPYYALLVTPSIHHTMGGLHIDTNTHVLNTEGEIIPGLYAAGEVTGGIHGGNRIGGNAVLDIVVFGRIAGQTAVAEINGAVETEASDEEEVAEETEEVTEEETTEEDVEEEDVSEGEEDISEETESEAESEEELDDAA</sequence>
<comment type="cofactor">
    <cofactor evidence="8">
        <name>FAD</name>
        <dbReference type="ChEBI" id="CHEBI:57692"/>
    </cofactor>
    <text evidence="8">Binds 1 FAD per subunit.</text>
</comment>
<dbReference type="SUPFAM" id="SSF51905">
    <property type="entry name" value="FAD/NAD(P)-binding domain"/>
    <property type="match status" value="1"/>
</dbReference>
<dbReference type="SUPFAM" id="SSF56425">
    <property type="entry name" value="Succinate dehydrogenase/fumarate reductase flavoprotein, catalytic domain"/>
    <property type="match status" value="1"/>
</dbReference>
<proteinExistence type="inferred from homology"/>
<dbReference type="EMBL" id="CP102453">
    <property type="protein sequence ID" value="UUX34799.1"/>
    <property type="molecule type" value="Genomic_DNA"/>
</dbReference>
<dbReference type="InterPro" id="IPR050315">
    <property type="entry name" value="FAD-oxidoreductase_2"/>
</dbReference>
<dbReference type="PRINTS" id="PR00368">
    <property type="entry name" value="FADPNR"/>
</dbReference>
<evidence type="ECO:0000313" key="12">
    <source>
        <dbReference type="Proteomes" id="UP001315967"/>
    </source>
</evidence>
<dbReference type="PANTHER" id="PTHR43400">
    <property type="entry name" value="FUMARATE REDUCTASE"/>
    <property type="match status" value="1"/>
</dbReference>
<dbReference type="EC" id="1.3.99.33" evidence="2 8"/>
<name>A0ABY5P8F5_9LACT</name>
<evidence type="ECO:0000313" key="11">
    <source>
        <dbReference type="EMBL" id="UUX34799.1"/>
    </source>
</evidence>
<dbReference type="SMART" id="SM00900">
    <property type="entry name" value="FMN_bind"/>
    <property type="match status" value="1"/>
</dbReference>
<dbReference type="InterPro" id="IPR027477">
    <property type="entry name" value="Succ_DH/fumarate_Rdtase_cat_sf"/>
</dbReference>
<keyword evidence="12" id="KW-1185">Reference proteome</keyword>
<organism evidence="11 12">
    <name type="scientific">Fundicoccus culcitae</name>
    <dbReference type="NCBI Taxonomy" id="2969821"/>
    <lineage>
        <taxon>Bacteria</taxon>
        <taxon>Bacillati</taxon>
        <taxon>Bacillota</taxon>
        <taxon>Bacilli</taxon>
        <taxon>Lactobacillales</taxon>
        <taxon>Aerococcaceae</taxon>
        <taxon>Fundicoccus</taxon>
    </lineage>
</organism>
<dbReference type="NCBIfam" id="TIGR01813">
    <property type="entry name" value="flavo_cyto_c"/>
    <property type="match status" value="1"/>
</dbReference>